<protein>
    <submittedName>
        <fullName evidence="1">Uncharacterized protein</fullName>
    </submittedName>
</protein>
<organism evidence="1 2">
    <name type="scientific">Portunus trituberculatus</name>
    <name type="common">Swimming crab</name>
    <name type="synonym">Neptunus trituberculatus</name>
    <dbReference type="NCBI Taxonomy" id="210409"/>
    <lineage>
        <taxon>Eukaryota</taxon>
        <taxon>Metazoa</taxon>
        <taxon>Ecdysozoa</taxon>
        <taxon>Arthropoda</taxon>
        <taxon>Crustacea</taxon>
        <taxon>Multicrustacea</taxon>
        <taxon>Malacostraca</taxon>
        <taxon>Eumalacostraca</taxon>
        <taxon>Eucarida</taxon>
        <taxon>Decapoda</taxon>
        <taxon>Pleocyemata</taxon>
        <taxon>Brachyura</taxon>
        <taxon>Eubrachyura</taxon>
        <taxon>Portunoidea</taxon>
        <taxon>Portunidae</taxon>
        <taxon>Portuninae</taxon>
        <taxon>Portunus</taxon>
    </lineage>
</organism>
<proteinExistence type="predicted"/>
<dbReference type="AlphaFoldDB" id="A0A5B7DSA0"/>
<evidence type="ECO:0000313" key="2">
    <source>
        <dbReference type="Proteomes" id="UP000324222"/>
    </source>
</evidence>
<comment type="caution">
    <text evidence="1">The sequence shown here is derived from an EMBL/GenBank/DDBJ whole genome shotgun (WGS) entry which is preliminary data.</text>
</comment>
<keyword evidence="2" id="KW-1185">Reference proteome</keyword>
<dbReference type="EMBL" id="VSRR010001343">
    <property type="protein sequence ID" value="MPC24552.1"/>
    <property type="molecule type" value="Genomic_DNA"/>
</dbReference>
<name>A0A5B7DSA0_PORTR</name>
<evidence type="ECO:0000313" key="1">
    <source>
        <dbReference type="EMBL" id="MPC24552.1"/>
    </source>
</evidence>
<sequence>MSFPLRVSISPLTHISLSHIPTRKYEVEAAYLLLCACLPTSALLLLKPQSMRCCSQPPPHCSMARVHDMHYTLALWSDSSSHR</sequence>
<reference evidence="1 2" key="1">
    <citation type="submission" date="2019-05" db="EMBL/GenBank/DDBJ databases">
        <title>Another draft genome of Portunus trituberculatus and its Hox gene families provides insights of decapod evolution.</title>
        <authorList>
            <person name="Jeong J.-H."/>
            <person name="Song I."/>
            <person name="Kim S."/>
            <person name="Choi T."/>
            <person name="Kim D."/>
            <person name="Ryu S."/>
            <person name="Kim W."/>
        </authorList>
    </citation>
    <scope>NUCLEOTIDE SEQUENCE [LARGE SCALE GENOMIC DNA]</scope>
    <source>
        <tissue evidence="1">Muscle</tissue>
    </source>
</reference>
<gene>
    <name evidence="1" type="ORF">E2C01_017635</name>
</gene>
<accession>A0A5B7DSA0</accession>
<dbReference type="Proteomes" id="UP000324222">
    <property type="component" value="Unassembled WGS sequence"/>
</dbReference>